<evidence type="ECO:0000313" key="3">
    <source>
        <dbReference type="EMBL" id="RDB67909.1"/>
    </source>
</evidence>
<evidence type="ECO:0000259" key="2">
    <source>
        <dbReference type="PROSITE" id="PS50943"/>
    </source>
</evidence>
<evidence type="ECO:0000313" key="6">
    <source>
        <dbReference type="Proteomes" id="UP000270112"/>
    </source>
</evidence>
<name>A0A3N0J0M0_9ACTN</name>
<feature type="domain" description="HTH cro/C1-type" evidence="2">
    <location>
        <begin position="24"/>
        <end position="80"/>
    </location>
</feature>
<organism evidence="4 6">
    <name type="scientific">Eggerthella sinensis</name>
    <dbReference type="NCBI Taxonomy" id="242230"/>
    <lineage>
        <taxon>Bacteria</taxon>
        <taxon>Bacillati</taxon>
        <taxon>Actinomycetota</taxon>
        <taxon>Coriobacteriia</taxon>
        <taxon>Eggerthellales</taxon>
        <taxon>Eggerthellaceae</taxon>
        <taxon>Eggerthella</taxon>
    </lineage>
</organism>
<dbReference type="CDD" id="cd00093">
    <property type="entry name" value="HTH_XRE"/>
    <property type="match status" value="1"/>
</dbReference>
<dbReference type="SMART" id="SM00530">
    <property type="entry name" value="HTH_XRE"/>
    <property type="match status" value="1"/>
</dbReference>
<gene>
    <name evidence="3" type="ORF">C1876_11690</name>
    <name evidence="4" type="ORF">DMP09_04150</name>
</gene>
<dbReference type="EMBL" id="PPTT01000020">
    <property type="protein sequence ID" value="RDB67909.1"/>
    <property type="molecule type" value="Genomic_DNA"/>
</dbReference>
<evidence type="ECO:0000313" key="4">
    <source>
        <dbReference type="EMBL" id="RNM42546.1"/>
    </source>
</evidence>
<sequence length="83" mass="9407">MSTLAAHIAQQMEEDYLQKLGMKIRRLRLEQELSHDKLALMIGSSEGKAYISRIEFGKSNISTSVLYRIAKALGVKVHDLIDF</sequence>
<dbReference type="PANTHER" id="PTHR46797:SF1">
    <property type="entry name" value="METHYLPHOSPHONATE SYNTHASE"/>
    <property type="match status" value="1"/>
</dbReference>
<keyword evidence="1" id="KW-0238">DNA-binding</keyword>
<dbReference type="EMBL" id="QICC01000010">
    <property type="protein sequence ID" value="RNM42546.1"/>
    <property type="molecule type" value="Genomic_DNA"/>
</dbReference>
<reference evidence="3 5" key="1">
    <citation type="journal article" date="2018" name="Elife">
        <title>Discovery and characterization of a prevalent human gut bacterial enzyme sufficient for the inactivation of a family of plant toxins.</title>
        <authorList>
            <person name="Koppel N."/>
            <person name="Bisanz J.E."/>
            <person name="Pandelia M.E."/>
            <person name="Turnbaugh P.J."/>
            <person name="Balskus E.P."/>
        </authorList>
    </citation>
    <scope>NUCLEOTIDE SEQUENCE [LARGE SCALE GENOMIC DNA]</scope>
    <source>
        <strain evidence="3 5">DSM 16107</strain>
    </source>
</reference>
<protein>
    <submittedName>
        <fullName evidence="4">XRE family transcriptional regulator</fullName>
    </submittedName>
</protein>
<dbReference type="InterPro" id="IPR010982">
    <property type="entry name" value="Lambda_DNA-bd_dom_sf"/>
</dbReference>
<dbReference type="InterPro" id="IPR050807">
    <property type="entry name" value="TransReg_Diox_bact_type"/>
</dbReference>
<dbReference type="Pfam" id="PF01381">
    <property type="entry name" value="HTH_3"/>
    <property type="match status" value="1"/>
</dbReference>
<dbReference type="InterPro" id="IPR001387">
    <property type="entry name" value="Cro/C1-type_HTH"/>
</dbReference>
<accession>A0A3N0J0M0</accession>
<dbReference type="GO" id="GO:0005829">
    <property type="term" value="C:cytosol"/>
    <property type="evidence" value="ECO:0007669"/>
    <property type="project" value="TreeGrafter"/>
</dbReference>
<dbReference type="Gene3D" id="1.10.260.40">
    <property type="entry name" value="lambda repressor-like DNA-binding domains"/>
    <property type="match status" value="1"/>
</dbReference>
<dbReference type="PROSITE" id="PS50943">
    <property type="entry name" value="HTH_CROC1"/>
    <property type="match status" value="1"/>
</dbReference>
<dbReference type="GO" id="GO:0003677">
    <property type="term" value="F:DNA binding"/>
    <property type="evidence" value="ECO:0007669"/>
    <property type="project" value="UniProtKB-KW"/>
</dbReference>
<dbReference type="Proteomes" id="UP000253817">
    <property type="component" value="Unassembled WGS sequence"/>
</dbReference>
<dbReference type="RefSeq" id="WP_114546904.1">
    <property type="nucleotide sequence ID" value="NZ_PPTT01000020.1"/>
</dbReference>
<dbReference type="SUPFAM" id="SSF47413">
    <property type="entry name" value="lambda repressor-like DNA-binding domains"/>
    <property type="match status" value="1"/>
</dbReference>
<dbReference type="PANTHER" id="PTHR46797">
    <property type="entry name" value="HTH-TYPE TRANSCRIPTIONAL REGULATOR"/>
    <property type="match status" value="1"/>
</dbReference>
<evidence type="ECO:0000256" key="1">
    <source>
        <dbReference type="ARBA" id="ARBA00023125"/>
    </source>
</evidence>
<proteinExistence type="predicted"/>
<comment type="caution">
    <text evidence="4">The sequence shown here is derived from an EMBL/GenBank/DDBJ whole genome shotgun (WGS) entry which is preliminary data.</text>
</comment>
<reference evidence="4" key="3">
    <citation type="journal article" date="2019" name="Microbiol. Resour. Announc.">
        <title>Draft Genome Sequences of Type Strains of Gordonibacter faecihominis, Paraeggerthella hongkongensis, Parvibacter caecicola,Slackia equolifaciens, Slackia faecicanis, and Slackia isoflavoniconvertens.</title>
        <authorList>
            <person name="Danylec N."/>
            <person name="Stoll D.A."/>
            <person name="Dotsch A."/>
            <person name="Huch M."/>
        </authorList>
    </citation>
    <scope>NUCLEOTIDE SEQUENCE</scope>
    <source>
        <strain evidence="4">DSM 16107</strain>
    </source>
</reference>
<dbReference type="OrthoDB" id="3175784at2"/>
<keyword evidence="5" id="KW-1185">Reference proteome</keyword>
<dbReference type="AlphaFoldDB" id="A0A3N0J0M0"/>
<dbReference type="Proteomes" id="UP000270112">
    <property type="component" value="Unassembled WGS sequence"/>
</dbReference>
<reference evidence="6" key="2">
    <citation type="submission" date="2018-05" db="EMBL/GenBank/DDBJ databases">
        <title>Genome Sequencing of selected type strains of the family Eggerthellaceae.</title>
        <authorList>
            <person name="Danylec N."/>
            <person name="Stoll D.A."/>
            <person name="Doetsch A."/>
            <person name="Huch M."/>
        </authorList>
    </citation>
    <scope>NUCLEOTIDE SEQUENCE [LARGE SCALE GENOMIC DNA]</scope>
    <source>
        <strain evidence="6">DSM 16107</strain>
    </source>
</reference>
<dbReference type="GO" id="GO:0003700">
    <property type="term" value="F:DNA-binding transcription factor activity"/>
    <property type="evidence" value="ECO:0007669"/>
    <property type="project" value="TreeGrafter"/>
</dbReference>
<evidence type="ECO:0000313" key="5">
    <source>
        <dbReference type="Proteomes" id="UP000253817"/>
    </source>
</evidence>